<keyword evidence="2" id="KW-0812">Transmembrane</keyword>
<gene>
    <name evidence="2" type="ORF">OR16_02897</name>
</gene>
<feature type="region of interest" description="Disordered" evidence="1">
    <location>
        <begin position="1"/>
        <end position="28"/>
    </location>
</feature>
<evidence type="ECO:0000313" key="3">
    <source>
        <dbReference type="Proteomes" id="UP000005808"/>
    </source>
</evidence>
<dbReference type="PATRIC" id="fig|1127483.3.peg.590"/>
<dbReference type="RefSeq" id="WP_006156413.1">
    <property type="nucleotide sequence ID" value="NZ_AHJE01000007.1"/>
</dbReference>
<accession>H1RZ55</accession>
<sequence>MVASLMRDGKPVTSSLPESGAGPLPGLRVTHDQRIEGTFALPAGATVRAGTVRILQNGQLRATQTAMP</sequence>
<dbReference type="EMBL" id="AHJE01000007">
    <property type="protein sequence ID" value="EHP44428.1"/>
    <property type="molecule type" value="Genomic_DNA"/>
</dbReference>
<dbReference type="Proteomes" id="UP000005808">
    <property type="component" value="Unassembled WGS sequence"/>
</dbReference>
<name>H1RZ55_9BURK</name>
<comment type="caution">
    <text evidence="2">The sequence shown here is derived from an EMBL/GenBank/DDBJ whole genome shotgun (WGS) entry which is preliminary data.</text>
</comment>
<protein>
    <submittedName>
        <fullName evidence="2">Putative DNA binding transmembrane protein</fullName>
    </submittedName>
</protein>
<evidence type="ECO:0000256" key="1">
    <source>
        <dbReference type="SAM" id="MobiDB-lite"/>
    </source>
</evidence>
<keyword evidence="2" id="KW-0472">Membrane</keyword>
<evidence type="ECO:0000313" key="2">
    <source>
        <dbReference type="EMBL" id="EHP44428.1"/>
    </source>
</evidence>
<organism evidence="2 3">
    <name type="scientific">Cupriavidus basilensis OR16</name>
    <dbReference type="NCBI Taxonomy" id="1127483"/>
    <lineage>
        <taxon>Bacteria</taxon>
        <taxon>Pseudomonadati</taxon>
        <taxon>Pseudomonadota</taxon>
        <taxon>Betaproteobacteria</taxon>
        <taxon>Burkholderiales</taxon>
        <taxon>Burkholderiaceae</taxon>
        <taxon>Cupriavidus</taxon>
    </lineage>
</organism>
<dbReference type="AlphaFoldDB" id="H1RZ55"/>
<proteinExistence type="predicted"/>
<reference evidence="2 3" key="1">
    <citation type="journal article" date="2012" name="J. Bacteriol.">
        <title>De Novo Genome Project of Cupriavidus basilensis OR16.</title>
        <authorList>
            <person name="Cserhati M."/>
            <person name="Kriszt B."/>
            <person name="Szoboszlay S."/>
            <person name="Toth A."/>
            <person name="Szabo I."/>
            <person name="Tancsics A."/>
            <person name="Nagy I."/>
            <person name="Horvath B."/>
            <person name="Nagy I."/>
            <person name="Kukolya J."/>
        </authorList>
    </citation>
    <scope>NUCLEOTIDE SEQUENCE [LARGE SCALE GENOMIC DNA]</scope>
    <source>
        <strain evidence="2 3">OR16</strain>
    </source>
</reference>